<accession>A0A0E0DGT1</accession>
<feature type="binding site" evidence="8">
    <location>
        <position position="634"/>
    </location>
    <ligand>
        <name>Fe cation</name>
        <dbReference type="ChEBI" id="CHEBI:24875"/>
        <note>catalytic</note>
    </ligand>
</feature>
<evidence type="ECO:0000313" key="10">
    <source>
        <dbReference type="Proteomes" id="UP000008021"/>
    </source>
</evidence>
<name>A0A0E0DGT1_9ORYZ</name>
<dbReference type="Pfam" id="PF03055">
    <property type="entry name" value="RPE65"/>
    <property type="match status" value="1"/>
</dbReference>
<feature type="binding site" evidence="8">
    <location>
        <position position="425"/>
    </location>
    <ligand>
        <name>Fe cation</name>
        <dbReference type="ChEBI" id="CHEBI:24875"/>
        <note>catalytic</note>
    </ligand>
</feature>
<feature type="binding site" evidence="8">
    <location>
        <position position="347"/>
    </location>
    <ligand>
        <name>Fe cation</name>
        <dbReference type="ChEBI" id="CHEBI:24875"/>
        <note>catalytic</note>
    </ligand>
</feature>
<keyword evidence="6" id="KW-0560">Oxidoreductase</keyword>
<dbReference type="Proteomes" id="UP000008021">
    <property type="component" value="Chromosome 4"/>
</dbReference>
<evidence type="ECO:0000256" key="7">
    <source>
        <dbReference type="ARBA" id="ARBA00023004"/>
    </source>
</evidence>
<keyword evidence="4 8" id="KW-0479">Metal-binding</keyword>
<dbReference type="Gramene" id="OMERI04G17310.1">
    <property type="protein sequence ID" value="OMERI04G17310.1"/>
    <property type="gene ID" value="OMERI04G17310"/>
</dbReference>
<evidence type="ECO:0000256" key="1">
    <source>
        <dbReference type="ARBA" id="ARBA00004229"/>
    </source>
</evidence>
<keyword evidence="7 8" id="KW-0408">Iron</keyword>
<dbReference type="GO" id="GO:0009570">
    <property type="term" value="C:chloroplast stroma"/>
    <property type="evidence" value="ECO:0007669"/>
    <property type="project" value="TreeGrafter"/>
</dbReference>
<evidence type="ECO:0000256" key="4">
    <source>
        <dbReference type="ARBA" id="ARBA00022723"/>
    </source>
</evidence>
<dbReference type="GO" id="GO:0016121">
    <property type="term" value="P:carotene catabolic process"/>
    <property type="evidence" value="ECO:0007669"/>
    <property type="project" value="EnsemblPlants"/>
</dbReference>
<comment type="cofactor">
    <cofactor evidence="8">
        <name>Fe(2+)</name>
        <dbReference type="ChEBI" id="CHEBI:29033"/>
    </cofactor>
    <text evidence="8">Binds 1 Fe(2+) ion per subunit.</text>
</comment>
<dbReference type="HOGENOM" id="CLU_016472_6_1_1"/>
<comment type="subcellular location">
    <subcellularLocation>
        <location evidence="1">Plastid</location>
        <location evidence="1">Chloroplast</location>
    </subcellularLocation>
</comment>
<protein>
    <recommendedName>
        <fullName evidence="11">Carotenoid cleavage dioxygenase 7</fullName>
    </recommendedName>
</protein>
<organism evidence="9">
    <name type="scientific">Oryza meridionalis</name>
    <dbReference type="NCBI Taxonomy" id="40149"/>
    <lineage>
        <taxon>Eukaryota</taxon>
        <taxon>Viridiplantae</taxon>
        <taxon>Streptophyta</taxon>
        <taxon>Embryophyta</taxon>
        <taxon>Tracheophyta</taxon>
        <taxon>Spermatophyta</taxon>
        <taxon>Magnoliopsida</taxon>
        <taxon>Liliopsida</taxon>
        <taxon>Poales</taxon>
        <taxon>Poaceae</taxon>
        <taxon>BOP clade</taxon>
        <taxon>Oryzoideae</taxon>
        <taxon>Oryzeae</taxon>
        <taxon>Oryzinae</taxon>
        <taxon>Oryza</taxon>
    </lineage>
</organism>
<dbReference type="STRING" id="40149.A0A0E0DGT1"/>
<keyword evidence="3" id="KW-0934">Plastid</keyword>
<comment type="similarity">
    <text evidence="2">Belongs to the carotenoid oxygenase family.</text>
</comment>
<sequence length="640" mass="71393">MATQTIAPIHAVVHRHHVPPPRRCVRRRGVFIRASAAAAAAAETDTLSAAFWDYNLLFRSQRDECLDSVPLRVTEGAIPPDFPAGTYYLAGPGIFSDDHGSTVHPLDGHGYLRSFRFRPGDRTIHYSARFVETAAKREESRDGASWRFTHRGPFSVLQGGKKVGNVKVMKNVANTSVLRWGGRLLCLWEGGQPYEVDPRTLETVGPFDLLGLGLAGADDNKATNASAARRPWLQEAGLDAAARLLRPVLSGVFDMPGKRLLAHYKIDPRRGRLLMVACNAEDMLLPRSHFTFYGQLTIIASTNHAFSIRSSKKKKITFNGVSMAEFDAHFDLVQKREFVVPDHLMIHDWAFTDSHYILLGNRIKLDIPGSLLALTGTHPMIAALAVDPSRQSTPVYLLPRSPEAEAGGRDWSVPIEAPSQMWSVHVGNAFEEANRRGGLDVRLHMSSCSYQWFHFHRMFGYNWHHKKLDPSFMNAAKGKEWLPRLVQVAIELDKAGACRRCSVRRLSDQHARPADFPAINPSYANQRNRFFYAGAASGSRRFLPYFPFDSVVKVDVSDGSARWWSTDGRKFVGEPVFVPTGGGEDDGYVLLVEYAVSKHRCHLVVLDAKKIGTENALVAKLEVPKNLTFPMGFHGFWGDE</sequence>
<dbReference type="GO" id="GO:0010223">
    <property type="term" value="P:secondary shoot formation"/>
    <property type="evidence" value="ECO:0007669"/>
    <property type="project" value="EnsemblPlants"/>
</dbReference>
<evidence type="ECO:0000313" key="9">
    <source>
        <dbReference type="EnsemblPlants" id="OMERI04G17310.1"/>
    </source>
</evidence>
<dbReference type="InterPro" id="IPR004294">
    <property type="entry name" value="Carotenoid_Oase"/>
</dbReference>
<evidence type="ECO:0000256" key="6">
    <source>
        <dbReference type="ARBA" id="ARBA00022964"/>
    </source>
</evidence>
<keyword evidence="6" id="KW-0223">Dioxygenase</keyword>
<keyword evidence="10" id="KW-1185">Reference proteome</keyword>
<evidence type="ECO:0000256" key="3">
    <source>
        <dbReference type="ARBA" id="ARBA00022640"/>
    </source>
</evidence>
<proteinExistence type="inferred from homology"/>
<reference evidence="9" key="2">
    <citation type="submission" date="2018-05" db="EMBL/GenBank/DDBJ databases">
        <title>OmerRS3 (Oryza meridionalis Reference Sequence Version 3).</title>
        <authorList>
            <person name="Zhang J."/>
            <person name="Kudrna D."/>
            <person name="Lee S."/>
            <person name="Talag J."/>
            <person name="Welchert J."/>
            <person name="Wing R.A."/>
        </authorList>
    </citation>
    <scope>NUCLEOTIDE SEQUENCE [LARGE SCALE GENOMIC DNA]</scope>
    <source>
        <strain evidence="9">cv. OR44</strain>
    </source>
</reference>
<evidence type="ECO:0000256" key="8">
    <source>
        <dbReference type="PIRSR" id="PIRSR604294-1"/>
    </source>
</evidence>
<dbReference type="PANTHER" id="PTHR10543:SF37">
    <property type="entry name" value="CAROTENOID CLEAVAGE DIOXYGENASE 7, CHLOROPLASTIC"/>
    <property type="match status" value="1"/>
</dbReference>
<evidence type="ECO:0008006" key="11">
    <source>
        <dbReference type="Google" id="ProtNLM"/>
    </source>
</evidence>
<evidence type="ECO:0000256" key="5">
    <source>
        <dbReference type="ARBA" id="ARBA00022946"/>
    </source>
</evidence>
<dbReference type="GO" id="GO:0045549">
    <property type="term" value="F:9-cis-epoxycarotenoid dioxygenase activity"/>
    <property type="evidence" value="ECO:0007669"/>
    <property type="project" value="TreeGrafter"/>
</dbReference>
<dbReference type="GO" id="GO:1901601">
    <property type="term" value="P:strigolactone biosynthetic process"/>
    <property type="evidence" value="ECO:0007669"/>
    <property type="project" value="EnsemblPlants"/>
</dbReference>
<dbReference type="GO" id="GO:0046872">
    <property type="term" value="F:metal ion binding"/>
    <property type="evidence" value="ECO:0007669"/>
    <property type="project" value="UniProtKB-KW"/>
</dbReference>
<reference evidence="9" key="1">
    <citation type="submission" date="2015-04" db="UniProtKB">
        <authorList>
            <consortium name="EnsemblPlants"/>
        </authorList>
    </citation>
    <scope>IDENTIFICATION</scope>
</reference>
<dbReference type="GO" id="GO:0009733">
    <property type="term" value="P:response to auxin"/>
    <property type="evidence" value="ECO:0007669"/>
    <property type="project" value="EnsemblPlants"/>
</dbReference>
<dbReference type="PANTHER" id="PTHR10543">
    <property type="entry name" value="BETA-CAROTENE DIOXYGENASE"/>
    <property type="match status" value="1"/>
</dbReference>
<dbReference type="eggNOG" id="KOG1285">
    <property type="taxonomic scope" value="Eukaryota"/>
</dbReference>
<keyword evidence="5" id="KW-0809">Transit peptide</keyword>
<dbReference type="AlphaFoldDB" id="A0A0E0DGT1"/>
<evidence type="ECO:0000256" key="2">
    <source>
        <dbReference type="ARBA" id="ARBA00006787"/>
    </source>
</evidence>
<dbReference type="EnsemblPlants" id="OMERI04G17310.1">
    <property type="protein sequence ID" value="OMERI04G17310.1"/>
    <property type="gene ID" value="OMERI04G17310"/>
</dbReference>